<dbReference type="PANTHER" id="PTHR42920:SF5">
    <property type="entry name" value="EAMA DOMAIN-CONTAINING PROTEIN"/>
    <property type="match status" value="1"/>
</dbReference>
<evidence type="ECO:0000256" key="2">
    <source>
        <dbReference type="ARBA" id="ARBA00022475"/>
    </source>
</evidence>
<organism evidence="8 9">
    <name type="scientific">Vibrio amylolyticus</name>
    <dbReference type="NCBI Taxonomy" id="2847292"/>
    <lineage>
        <taxon>Bacteria</taxon>
        <taxon>Pseudomonadati</taxon>
        <taxon>Pseudomonadota</taxon>
        <taxon>Gammaproteobacteria</taxon>
        <taxon>Vibrionales</taxon>
        <taxon>Vibrionaceae</taxon>
        <taxon>Vibrio</taxon>
    </lineage>
</organism>
<comment type="subcellular location">
    <subcellularLocation>
        <location evidence="1">Cell membrane</location>
        <topology evidence="1">Multi-pass membrane protein</topology>
    </subcellularLocation>
</comment>
<keyword evidence="9" id="KW-1185">Reference proteome</keyword>
<evidence type="ECO:0000256" key="5">
    <source>
        <dbReference type="ARBA" id="ARBA00023136"/>
    </source>
</evidence>
<accession>A0A9X2BHZ2</accession>
<dbReference type="InterPro" id="IPR051258">
    <property type="entry name" value="Diverse_Substrate_Transporter"/>
</dbReference>
<keyword evidence="4 6" id="KW-1133">Transmembrane helix</keyword>
<feature type="transmembrane region" description="Helical" evidence="6">
    <location>
        <begin position="71"/>
        <end position="89"/>
    </location>
</feature>
<evidence type="ECO:0000256" key="4">
    <source>
        <dbReference type="ARBA" id="ARBA00022989"/>
    </source>
</evidence>
<dbReference type="Proteomes" id="UP001139559">
    <property type="component" value="Unassembled WGS sequence"/>
</dbReference>
<evidence type="ECO:0000259" key="7">
    <source>
        <dbReference type="Pfam" id="PF00892"/>
    </source>
</evidence>
<sequence>MKYRLFNNGTAIAVLAVIAAIMSITAGAALAKSIFSSLNPESVTVLRLSVSALILLFVLKAWKAQLRKNNLISIILYGATIAGMNLFFYMSIKLIPIGVALGFELTGPLLVSALFSKNRLDLIWVLLAAGGIYLLIPSANSATTLDPTGIVYALIAGIFWGAYIITGKKAGNQHGPKAPALGLIVSSIFMVPVGIQHLSFVAINTDLILIIVAVALLSSAVPLMLEMVALRTLPTKTYGVLTSGEPVMGAIVSFIILGEQLSNNQILGIVTIMIASIGVVLSPSPSNSEPVST</sequence>
<feature type="domain" description="EamA" evidence="7">
    <location>
        <begin position="148"/>
        <end position="280"/>
    </location>
</feature>
<dbReference type="AlphaFoldDB" id="A0A9X2BHZ2"/>
<dbReference type="GO" id="GO:0005886">
    <property type="term" value="C:plasma membrane"/>
    <property type="evidence" value="ECO:0007669"/>
    <property type="project" value="UniProtKB-SubCell"/>
</dbReference>
<feature type="transmembrane region" description="Helical" evidence="6">
    <location>
        <begin position="95"/>
        <end position="115"/>
    </location>
</feature>
<comment type="caution">
    <text evidence="8">The sequence shown here is derived from an EMBL/GenBank/DDBJ whole genome shotgun (WGS) entry which is preliminary data.</text>
</comment>
<dbReference type="InterPro" id="IPR000620">
    <property type="entry name" value="EamA_dom"/>
</dbReference>
<protein>
    <submittedName>
        <fullName evidence="8">EamA family transporter</fullName>
    </submittedName>
</protein>
<dbReference type="RefSeq" id="WP_248009498.1">
    <property type="nucleotide sequence ID" value="NZ_JAJHVV010000008.1"/>
</dbReference>
<evidence type="ECO:0000313" key="9">
    <source>
        <dbReference type="Proteomes" id="UP001139559"/>
    </source>
</evidence>
<reference evidence="8" key="1">
    <citation type="submission" date="2021-11" db="EMBL/GenBank/DDBJ databases">
        <title>Vibrio ZSDE26 sp. nov. and Vibrio ZSDZ34 sp. nov., isolated from coastal seawater in Qingdao.</title>
        <authorList>
            <person name="Zhang P."/>
        </authorList>
    </citation>
    <scope>NUCLEOTIDE SEQUENCE</scope>
    <source>
        <strain evidence="8">ZSDE26</strain>
    </source>
</reference>
<evidence type="ECO:0000313" key="8">
    <source>
        <dbReference type="EMBL" id="MCK6264424.1"/>
    </source>
</evidence>
<keyword evidence="2" id="KW-1003">Cell membrane</keyword>
<feature type="transmembrane region" description="Helical" evidence="6">
    <location>
        <begin position="178"/>
        <end position="195"/>
    </location>
</feature>
<evidence type="ECO:0000256" key="6">
    <source>
        <dbReference type="SAM" id="Phobius"/>
    </source>
</evidence>
<feature type="transmembrane region" description="Helical" evidence="6">
    <location>
        <begin position="207"/>
        <end position="225"/>
    </location>
</feature>
<dbReference type="PANTHER" id="PTHR42920">
    <property type="entry name" value="OS03G0707200 PROTEIN-RELATED"/>
    <property type="match status" value="1"/>
</dbReference>
<keyword evidence="3 6" id="KW-0812">Transmembrane</keyword>
<dbReference type="InterPro" id="IPR037185">
    <property type="entry name" value="EmrE-like"/>
</dbReference>
<dbReference type="EMBL" id="JAJHVV010000008">
    <property type="protein sequence ID" value="MCK6264424.1"/>
    <property type="molecule type" value="Genomic_DNA"/>
</dbReference>
<dbReference type="Gene3D" id="1.10.3730.20">
    <property type="match status" value="1"/>
</dbReference>
<feature type="transmembrane region" description="Helical" evidence="6">
    <location>
        <begin position="41"/>
        <end position="59"/>
    </location>
</feature>
<evidence type="ECO:0000256" key="3">
    <source>
        <dbReference type="ARBA" id="ARBA00022692"/>
    </source>
</evidence>
<proteinExistence type="predicted"/>
<gene>
    <name evidence="8" type="ORF">KP803_14175</name>
</gene>
<feature type="transmembrane region" description="Helical" evidence="6">
    <location>
        <begin position="122"/>
        <end position="143"/>
    </location>
</feature>
<evidence type="ECO:0000256" key="1">
    <source>
        <dbReference type="ARBA" id="ARBA00004651"/>
    </source>
</evidence>
<feature type="transmembrane region" description="Helical" evidence="6">
    <location>
        <begin position="149"/>
        <end position="166"/>
    </location>
</feature>
<keyword evidence="5 6" id="KW-0472">Membrane</keyword>
<dbReference type="SUPFAM" id="SSF103481">
    <property type="entry name" value="Multidrug resistance efflux transporter EmrE"/>
    <property type="match status" value="2"/>
</dbReference>
<dbReference type="Pfam" id="PF00892">
    <property type="entry name" value="EamA"/>
    <property type="match status" value="1"/>
</dbReference>
<name>A0A9X2BHZ2_9VIBR</name>